<evidence type="ECO:0000313" key="4">
    <source>
        <dbReference type="Proteomes" id="UP000234778"/>
    </source>
</evidence>
<sequence>MANDLLTAQELRSGWTWIKAFPRRAWHLLLGLWRQERRRLLVMAAGVLVAVIVLAALGAGGAEIWDITTTLALGAVVLAVSRDHRTIGAVIVTCLALSLVGTLAGPRWSPVAVKDSLVPSTTDTRIGGDVETAPVGSYEVATSQVTITQADGEEVPALLRRPVGVDEPTPGVVFLHGAGTHTQAGFAEQAEALASAGATTLVPNKPTENYSLTERDYVSMAADYEQSLVYLRGLDGVDSGRVGVYAESEGGYPGVILAGTDPQVAFLVLASAPVVMIRQQATYAAGSYLKRVGVPDALLDAAARLLGSRELPRGAFDYADFDARPYEEKITVPVLMLYGTGDSSMPLVQGPATIWDSIRKAGNTQLTVRYYDGANHGLKLGTTTDGPLAPGVARDLSRWVTGLPATASAAPAVAGATPVQDFWAQAPGPARWYASGDLMLGTLIAGVALLAAAGAGWVIGQLPRLRGRRGLHLPDPIGRWSGALALSVLAAWVLYLAYIGLVARLALSYSSNPFISYGGWFVAQMVAWVSVILLVKLSGRIWLMRGHVRRGRRNEGRWLTLPAAAVLCAALAGTLVLLVDLAYWGLFPLLS</sequence>
<dbReference type="EMBL" id="PKHA01000001">
    <property type="protein sequence ID" value="PKY99631.1"/>
    <property type="molecule type" value="Genomic_DNA"/>
</dbReference>
<gene>
    <name evidence="3" type="ORF">CYJ26_01735</name>
</gene>
<feature type="transmembrane region" description="Helical" evidence="1">
    <location>
        <begin position="558"/>
        <end position="586"/>
    </location>
</feature>
<organism evidence="3 4">
    <name type="scientific">Actinomyces urogenitalis</name>
    <dbReference type="NCBI Taxonomy" id="103621"/>
    <lineage>
        <taxon>Bacteria</taxon>
        <taxon>Bacillati</taxon>
        <taxon>Actinomycetota</taxon>
        <taxon>Actinomycetes</taxon>
        <taxon>Actinomycetales</taxon>
        <taxon>Actinomycetaceae</taxon>
        <taxon>Actinomyces</taxon>
    </lineage>
</organism>
<feature type="transmembrane region" description="Helical" evidence="1">
    <location>
        <begin position="40"/>
        <end position="58"/>
    </location>
</feature>
<dbReference type="PANTHER" id="PTHR43265">
    <property type="entry name" value="ESTERASE ESTD"/>
    <property type="match status" value="1"/>
</dbReference>
<evidence type="ECO:0000313" key="3">
    <source>
        <dbReference type="EMBL" id="PKY99631.1"/>
    </source>
</evidence>
<dbReference type="AlphaFoldDB" id="A0A2I1KVH9"/>
<dbReference type="PANTHER" id="PTHR43265:SF1">
    <property type="entry name" value="ESTERASE ESTD"/>
    <property type="match status" value="1"/>
</dbReference>
<dbReference type="InterPro" id="IPR053145">
    <property type="entry name" value="AB_hydrolase_Est10"/>
</dbReference>
<feature type="transmembrane region" description="Helical" evidence="1">
    <location>
        <begin position="64"/>
        <end position="80"/>
    </location>
</feature>
<dbReference type="InterPro" id="IPR014940">
    <property type="entry name" value="BAAT_C"/>
</dbReference>
<evidence type="ECO:0000259" key="2">
    <source>
        <dbReference type="Pfam" id="PF08840"/>
    </source>
</evidence>
<feature type="transmembrane region" description="Helical" evidence="1">
    <location>
        <begin position="514"/>
        <end position="537"/>
    </location>
</feature>
<keyword evidence="1" id="KW-0472">Membrane</keyword>
<dbReference type="InterPro" id="IPR029058">
    <property type="entry name" value="AB_hydrolase_fold"/>
</dbReference>
<feature type="transmembrane region" description="Helical" evidence="1">
    <location>
        <begin position="438"/>
        <end position="459"/>
    </location>
</feature>
<feature type="transmembrane region" description="Helical" evidence="1">
    <location>
        <begin position="480"/>
        <end position="502"/>
    </location>
</feature>
<dbReference type="GeneID" id="81707670"/>
<dbReference type="RefSeq" id="WP_101637822.1">
    <property type="nucleotide sequence ID" value="NZ_JAWEAQ010000001.1"/>
</dbReference>
<evidence type="ECO:0000256" key="1">
    <source>
        <dbReference type="SAM" id="Phobius"/>
    </source>
</evidence>
<feature type="transmembrane region" description="Helical" evidence="1">
    <location>
        <begin position="87"/>
        <end position="108"/>
    </location>
</feature>
<keyword evidence="1" id="KW-1133">Transmembrane helix</keyword>
<protein>
    <submittedName>
        <fullName evidence="3">Alpha/beta hydrolase</fullName>
    </submittedName>
</protein>
<dbReference type="SUPFAM" id="SSF53474">
    <property type="entry name" value="alpha/beta-Hydrolases"/>
    <property type="match status" value="1"/>
</dbReference>
<dbReference type="Pfam" id="PF08840">
    <property type="entry name" value="BAAT_C"/>
    <property type="match status" value="1"/>
</dbReference>
<name>A0A2I1KVH9_9ACTO</name>
<dbReference type="Proteomes" id="UP000234778">
    <property type="component" value="Unassembled WGS sequence"/>
</dbReference>
<feature type="domain" description="BAAT/Acyl-CoA thioester hydrolase C-terminal" evidence="2">
    <location>
        <begin position="224"/>
        <end position="378"/>
    </location>
</feature>
<dbReference type="GO" id="GO:0052689">
    <property type="term" value="F:carboxylic ester hydrolase activity"/>
    <property type="evidence" value="ECO:0007669"/>
    <property type="project" value="TreeGrafter"/>
</dbReference>
<comment type="caution">
    <text evidence="3">The sequence shown here is derived from an EMBL/GenBank/DDBJ whole genome shotgun (WGS) entry which is preliminary data.</text>
</comment>
<keyword evidence="3" id="KW-0378">Hydrolase</keyword>
<proteinExistence type="predicted"/>
<reference evidence="3 4" key="1">
    <citation type="submission" date="2017-12" db="EMBL/GenBank/DDBJ databases">
        <title>Phylogenetic diversity of female urinary microbiome.</title>
        <authorList>
            <person name="Thomas-White K."/>
            <person name="Wolfe A.J."/>
        </authorList>
    </citation>
    <scope>NUCLEOTIDE SEQUENCE [LARGE SCALE GENOMIC DNA]</scope>
    <source>
        <strain evidence="3 4">UMB0319</strain>
    </source>
</reference>
<dbReference type="Gene3D" id="3.40.50.1820">
    <property type="entry name" value="alpha/beta hydrolase"/>
    <property type="match status" value="1"/>
</dbReference>
<keyword evidence="1" id="KW-0812">Transmembrane</keyword>
<accession>A0A2I1KVH9</accession>